<dbReference type="Pfam" id="PF17132">
    <property type="entry name" value="Glyco_hydro_106"/>
    <property type="match status" value="2"/>
</dbReference>
<evidence type="ECO:0000313" key="4">
    <source>
        <dbReference type="EMBL" id="MBM6662905.1"/>
    </source>
</evidence>
<comment type="caution">
    <text evidence="4">The sequence shown here is derived from an EMBL/GenBank/DDBJ whole genome shotgun (WGS) entry which is preliminary data.</text>
</comment>
<dbReference type="RefSeq" id="WP_205111776.1">
    <property type="nucleotide sequence ID" value="NZ_JACJJL010000034.1"/>
</dbReference>
<dbReference type="PANTHER" id="PTHR43817:SF1">
    <property type="entry name" value="HYDROLASE, FAMILY 43, PUTATIVE (AFU_ORTHOLOGUE AFUA_3G01660)-RELATED"/>
    <property type="match status" value="1"/>
</dbReference>
<dbReference type="Proteomes" id="UP000764045">
    <property type="component" value="Unassembled WGS sequence"/>
</dbReference>
<dbReference type="GO" id="GO:0016787">
    <property type="term" value="F:hydrolase activity"/>
    <property type="evidence" value="ECO:0007669"/>
    <property type="project" value="UniProtKB-KW"/>
</dbReference>
<evidence type="ECO:0000313" key="5">
    <source>
        <dbReference type="Proteomes" id="UP000764045"/>
    </source>
</evidence>
<dbReference type="AlphaFoldDB" id="A0A939B5S5"/>
<accession>A0A939B5S5</accession>
<keyword evidence="1 3" id="KW-0732">Signal</keyword>
<evidence type="ECO:0000256" key="1">
    <source>
        <dbReference type="ARBA" id="ARBA00022729"/>
    </source>
</evidence>
<evidence type="ECO:0000256" key="2">
    <source>
        <dbReference type="ARBA" id="ARBA00022801"/>
    </source>
</evidence>
<proteinExistence type="predicted"/>
<organism evidence="4 5">
    <name type="scientific">Marseilla massiliensis</name>
    <dbReference type="NCBI Taxonomy" id="1841864"/>
    <lineage>
        <taxon>Bacteria</taxon>
        <taxon>Pseudomonadati</taxon>
        <taxon>Bacteroidota</taxon>
        <taxon>Bacteroidia</taxon>
        <taxon>Bacteroidales</taxon>
        <taxon>Prevotellaceae</taxon>
        <taxon>Marseilla</taxon>
    </lineage>
</organism>
<dbReference type="PANTHER" id="PTHR43817">
    <property type="entry name" value="GLYCOSYL HYDROLASE"/>
    <property type="match status" value="1"/>
</dbReference>
<feature type="chain" id="PRO_5037299477" evidence="3">
    <location>
        <begin position="21"/>
        <end position="842"/>
    </location>
</feature>
<gene>
    <name evidence="4" type="ORF">H6B30_14340</name>
</gene>
<reference evidence="4 5" key="1">
    <citation type="journal article" date="2021" name="Sci. Rep.">
        <title>The distribution of antibiotic resistance genes in chicken gut microbiota commensals.</title>
        <authorList>
            <person name="Juricova H."/>
            <person name="Matiasovicova J."/>
            <person name="Kubasova T."/>
            <person name="Cejkova D."/>
            <person name="Rychlik I."/>
        </authorList>
    </citation>
    <scope>NUCLEOTIDE SEQUENCE [LARGE SCALE GENOMIC DNA]</scope>
    <source>
        <strain evidence="4 5">An819</strain>
    </source>
</reference>
<keyword evidence="2 4" id="KW-0378">Hydrolase</keyword>
<sequence length="842" mass="93920">MKKRLLTTLMAMATMASVAADDALWQRFASPSDEARTKVWWFHGETETTEEGIDADLEAFKEKGVGGVVFYDQVHGDAAGAFPSMSPEWWRMLKHAARKARQLGLTFEVAASNGYVSGGPWITPELGMRKTAMVDTVVTVVERQSVTLRLAYPGKGFSDIATVMFPDKESLKDICIEPRRLTAEDNRPLTISYDAGRTLSIAAISYATNPRGKGSTGSMNIPGRPRERYFGAGFVDLPPIGDLEYSADGRTWERAAQLPAVENVIGHKSKERTVSFPSVSGRYFRVRLHDWMDSEGKLNKLQIENVRLSARDRIDNWQVKAGLRTEVYYPHEEGEDTGAVDPATVSDVSGVVGPDGTVTLTLEPGTWHIMRFGHVPTGGRTKHGRKNLLGLEASVMSAEAARVHYDHYFGAICDTLSAIGCKPDGMAMDSHEAGIQNWAEGFEKRFSRINGYDITTWLPALAGYIVGDRDKTERMLLDFRKAIASTISSEFYSTFARLCHEDGVNFTSQAMLNIDADNISCRGRVDKPQGEFWAYQANGNYDCLDAASAAHLYGHAIASAEAFTDSPYRSTWDELLRIANLAYCKGTNEFVVCASSYQPWLDRKYDDDNSKHPYIFHRLNPNWATSGKFWNYQARCSQLLREGRPVVDLCIYLGEDLPLKTMAYKLPIVPEGYNFDVCTYDALMHRFSVASQDTAQGRLAVSGGMRYKALVIQDRTFVSAEAQRKIEQLERGGVPVIWCNRGETVAEGLRRHGIGPDLALRSADKPDDKVCFYHRQADGADIYFVYNHSSNDYDAPVTLRTKFGTAEIWNPYTVERKKASMTAGKTVQLHLEPYQSAFIVAR</sequence>
<evidence type="ECO:0000256" key="3">
    <source>
        <dbReference type="SAM" id="SignalP"/>
    </source>
</evidence>
<name>A0A939B5S5_9BACT</name>
<keyword evidence="5" id="KW-1185">Reference proteome</keyword>
<protein>
    <submittedName>
        <fullName evidence="4">Glycosyl hydrolase family 2</fullName>
    </submittedName>
</protein>
<dbReference type="Gene3D" id="2.60.120.260">
    <property type="entry name" value="Galactose-binding domain-like"/>
    <property type="match status" value="1"/>
</dbReference>
<dbReference type="EMBL" id="JACJJL010000034">
    <property type="protein sequence ID" value="MBM6662905.1"/>
    <property type="molecule type" value="Genomic_DNA"/>
</dbReference>
<feature type="signal peptide" evidence="3">
    <location>
        <begin position="1"/>
        <end position="20"/>
    </location>
</feature>